<reference evidence="17" key="1">
    <citation type="journal article" date="2019" name="Int. J. Syst. Evol. Microbiol.">
        <title>The Global Catalogue of Microorganisms (GCM) 10K type strain sequencing project: providing services to taxonomists for standard genome sequencing and annotation.</title>
        <authorList>
            <consortium name="The Broad Institute Genomics Platform"/>
            <consortium name="The Broad Institute Genome Sequencing Center for Infectious Disease"/>
            <person name="Wu L."/>
            <person name="Ma J."/>
        </authorList>
    </citation>
    <scope>NUCLEOTIDE SEQUENCE [LARGE SCALE GENOMIC DNA]</scope>
    <source>
        <strain evidence="17">KCTC 32255</strain>
    </source>
</reference>
<evidence type="ECO:0000256" key="7">
    <source>
        <dbReference type="ARBA" id="ARBA00022618"/>
    </source>
</evidence>
<evidence type="ECO:0000256" key="3">
    <source>
        <dbReference type="ARBA" id="ARBA00007379"/>
    </source>
</evidence>
<comment type="caution">
    <text evidence="16">The sequence shown here is derived from an EMBL/GenBank/DDBJ whole genome shotgun (WGS) entry which is preliminary data.</text>
</comment>
<evidence type="ECO:0000256" key="12">
    <source>
        <dbReference type="PIRNR" id="PIRNR003097"/>
    </source>
</evidence>
<evidence type="ECO:0000313" key="16">
    <source>
        <dbReference type="EMBL" id="MFC6870833.1"/>
    </source>
</evidence>
<name>A0ABW2C718_9PSEU</name>
<keyword evidence="17" id="KW-1185">Reference proteome</keyword>
<feature type="domain" description="ABC3 transporter permease C-terminal" evidence="14">
    <location>
        <begin position="178"/>
        <end position="287"/>
    </location>
</feature>
<evidence type="ECO:0000256" key="1">
    <source>
        <dbReference type="ARBA" id="ARBA00003552"/>
    </source>
</evidence>
<dbReference type="InterPro" id="IPR004513">
    <property type="entry name" value="FtsX"/>
</dbReference>
<comment type="function">
    <text evidence="1">Part of the ABC transporter FtsEX involved in cellular division.</text>
</comment>
<dbReference type="Proteomes" id="UP001596337">
    <property type="component" value="Unassembled WGS sequence"/>
</dbReference>
<comment type="similarity">
    <text evidence="3 12">Belongs to the ABC-4 integral membrane protein family. FtsX subfamily.</text>
</comment>
<dbReference type="Gene3D" id="3.30.70.3040">
    <property type="match status" value="1"/>
</dbReference>
<dbReference type="PIRSF" id="PIRSF003097">
    <property type="entry name" value="FtsX"/>
    <property type="match status" value="1"/>
</dbReference>
<keyword evidence="6 12" id="KW-1003">Cell membrane</keyword>
<feature type="transmembrane region" description="Helical" evidence="13">
    <location>
        <begin position="221"/>
        <end position="247"/>
    </location>
</feature>
<feature type="transmembrane region" description="Helical" evidence="13">
    <location>
        <begin position="21"/>
        <end position="42"/>
    </location>
</feature>
<accession>A0ABW2C718</accession>
<proteinExistence type="inferred from homology"/>
<evidence type="ECO:0000256" key="11">
    <source>
        <dbReference type="ARBA" id="ARBA00023306"/>
    </source>
</evidence>
<dbReference type="InterPro" id="IPR040690">
    <property type="entry name" value="FtsX_ECD"/>
</dbReference>
<evidence type="ECO:0000259" key="14">
    <source>
        <dbReference type="Pfam" id="PF02687"/>
    </source>
</evidence>
<evidence type="ECO:0000313" key="17">
    <source>
        <dbReference type="Proteomes" id="UP001596337"/>
    </source>
</evidence>
<feature type="transmembrane region" description="Helical" evidence="13">
    <location>
        <begin position="175"/>
        <end position="200"/>
    </location>
</feature>
<keyword evidence="11 12" id="KW-0131">Cell cycle</keyword>
<gene>
    <name evidence="16" type="primary">ftsX</name>
    <name evidence="16" type="ORF">ACFQGD_27255</name>
</gene>
<keyword evidence="7 12" id="KW-0132">Cell division</keyword>
<evidence type="ECO:0000256" key="6">
    <source>
        <dbReference type="ARBA" id="ARBA00022475"/>
    </source>
</evidence>
<feature type="domain" description="FtsX extracellular" evidence="15">
    <location>
        <begin position="56"/>
        <end position="153"/>
    </location>
</feature>
<dbReference type="InterPro" id="IPR003838">
    <property type="entry name" value="ABC3_permease_C"/>
</dbReference>
<evidence type="ECO:0000259" key="15">
    <source>
        <dbReference type="Pfam" id="PF18075"/>
    </source>
</evidence>
<evidence type="ECO:0000256" key="2">
    <source>
        <dbReference type="ARBA" id="ARBA00004651"/>
    </source>
</evidence>
<dbReference type="InterPro" id="IPR047929">
    <property type="entry name" value="FtsX_actino"/>
</dbReference>
<evidence type="ECO:0000256" key="10">
    <source>
        <dbReference type="ARBA" id="ARBA00023136"/>
    </source>
</evidence>
<comment type="subcellular location">
    <subcellularLocation>
        <location evidence="2">Cell membrane</location>
        <topology evidence="2">Multi-pass membrane protein</topology>
    </subcellularLocation>
</comment>
<protein>
    <recommendedName>
        <fullName evidence="5 12">Cell division protein FtsX</fullName>
    </recommendedName>
</protein>
<organism evidence="16 17">
    <name type="scientific">Haloechinothrix salitolerans</name>
    <dbReference type="NCBI Taxonomy" id="926830"/>
    <lineage>
        <taxon>Bacteria</taxon>
        <taxon>Bacillati</taxon>
        <taxon>Actinomycetota</taxon>
        <taxon>Actinomycetes</taxon>
        <taxon>Pseudonocardiales</taxon>
        <taxon>Pseudonocardiaceae</taxon>
        <taxon>Haloechinothrix</taxon>
    </lineage>
</organism>
<sequence length="299" mass="32754">MRASFVFSEVSTGLRRNVTMTVAMILTTAISLVMFGLGLMVVKAVDLTKDNYLDELEVAVFLTDEISKKDTDCTTDPCVSLKQDLELNPAVDTVVYRNQAEAYEVFKEAFKNEPTMLELASPQAIPASLQVRLKSPEQSGAIVKGFTERQGVSLIHDGGETVDRLVDSLRVLRNITFVGSLVLLLAALLLIANMIQISAYTRRTEVGIMRLVGATRWYTQLPFLLEAMVAGAIGAVLAIAGLLSMQVLLPSGFANQLENVVRFPGTFYTAFVISPILLLTAMLISSLVGYVTLRLYVRH</sequence>
<dbReference type="Pfam" id="PF18075">
    <property type="entry name" value="FtsX_ECD"/>
    <property type="match status" value="1"/>
</dbReference>
<evidence type="ECO:0000256" key="8">
    <source>
        <dbReference type="ARBA" id="ARBA00022692"/>
    </source>
</evidence>
<dbReference type="NCBIfam" id="NF038346">
    <property type="entry name" value="FtsX_actino"/>
    <property type="match status" value="1"/>
</dbReference>
<comment type="subunit">
    <text evidence="4">Forms a membrane-associated complex with FtsE.</text>
</comment>
<keyword evidence="9 13" id="KW-1133">Transmembrane helix</keyword>
<dbReference type="EMBL" id="JBHSXX010000001">
    <property type="protein sequence ID" value="MFC6870833.1"/>
    <property type="molecule type" value="Genomic_DNA"/>
</dbReference>
<evidence type="ECO:0000256" key="13">
    <source>
        <dbReference type="SAM" id="Phobius"/>
    </source>
</evidence>
<feature type="transmembrane region" description="Helical" evidence="13">
    <location>
        <begin position="267"/>
        <end position="293"/>
    </location>
</feature>
<evidence type="ECO:0000256" key="9">
    <source>
        <dbReference type="ARBA" id="ARBA00022989"/>
    </source>
</evidence>
<dbReference type="RefSeq" id="WP_345393781.1">
    <property type="nucleotide sequence ID" value="NZ_BAABLA010000020.1"/>
</dbReference>
<keyword evidence="10 12" id="KW-0472">Membrane</keyword>
<keyword evidence="8 13" id="KW-0812">Transmembrane</keyword>
<dbReference type="Pfam" id="PF02687">
    <property type="entry name" value="FtsX"/>
    <property type="match status" value="1"/>
</dbReference>
<evidence type="ECO:0000256" key="5">
    <source>
        <dbReference type="ARBA" id="ARBA00021907"/>
    </source>
</evidence>
<dbReference type="PANTHER" id="PTHR47755:SF1">
    <property type="entry name" value="CELL DIVISION PROTEIN FTSX"/>
    <property type="match status" value="1"/>
</dbReference>
<evidence type="ECO:0000256" key="4">
    <source>
        <dbReference type="ARBA" id="ARBA00011160"/>
    </source>
</evidence>
<dbReference type="PANTHER" id="PTHR47755">
    <property type="entry name" value="CELL DIVISION PROTEIN FTSX"/>
    <property type="match status" value="1"/>
</dbReference>